<sequence>MLVIKKNSGPYQFRFDLPGGSQELGESMLETLHREIIEETGYHVRSEKNNRIYSAWVYEDERMVVTHHIFNLYDIDLSDDQADLPEFVTDGKNDSDEALWISLQELTENNSSPLIHKVIAEIKTYPDVDKVRIYKNWEVLTAYPTVVENN</sequence>
<evidence type="ECO:0000313" key="5">
    <source>
        <dbReference type="Proteomes" id="UP000218181"/>
    </source>
</evidence>
<dbReference type="SUPFAM" id="SSF55811">
    <property type="entry name" value="Nudix"/>
    <property type="match status" value="1"/>
</dbReference>
<dbReference type="AlphaFoldDB" id="A0A2A5RMI7"/>
<comment type="caution">
    <text evidence="4">The sequence shown here is derived from an EMBL/GenBank/DDBJ whole genome shotgun (WGS) entry which is preliminary data.</text>
</comment>
<dbReference type="EMBL" id="JXJU01000004">
    <property type="protein sequence ID" value="PCS00480.1"/>
    <property type="molecule type" value="Genomic_DNA"/>
</dbReference>
<dbReference type="PROSITE" id="PS00893">
    <property type="entry name" value="NUDIX_BOX"/>
    <property type="match status" value="1"/>
</dbReference>
<dbReference type="InterPro" id="IPR020084">
    <property type="entry name" value="NUDIX_hydrolase_CS"/>
</dbReference>
<keyword evidence="2" id="KW-0378">Hydrolase</keyword>
<gene>
    <name evidence="4" type="ORF">RT41_GL001367</name>
</gene>
<evidence type="ECO:0000256" key="2">
    <source>
        <dbReference type="ARBA" id="ARBA00022801"/>
    </source>
</evidence>
<comment type="similarity">
    <text evidence="1">Belongs to the Nudix hydrolase family.</text>
</comment>
<keyword evidence="5" id="KW-1185">Reference proteome</keyword>
<dbReference type="PROSITE" id="PS51462">
    <property type="entry name" value="NUDIX"/>
    <property type="match status" value="1"/>
</dbReference>
<dbReference type="InterPro" id="IPR000086">
    <property type="entry name" value="NUDIX_hydrolase_dom"/>
</dbReference>
<dbReference type="GO" id="GO:0016787">
    <property type="term" value="F:hydrolase activity"/>
    <property type="evidence" value="ECO:0007669"/>
    <property type="project" value="UniProtKB-KW"/>
</dbReference>
<proteinExistence type="inferred from homology"/>
<dbReference type="Proteomes" id="UP000218181">
    <property type="component" value="Unassembled WGS sequence"/>
</dbReference>
<dbReference type="Pfam" id="PF00293">
    <property type="entry name" value="NUDIX"/>
    <property type="match status" value="1"/>
</dbReference>
<evidence type="ECO:0000313" key="4">
    <source>
        <dbReference type="EMBL" id="PCS00480.1"/>
    </source>
</evidence>
<organism evidence="4 5">
    <name type="scientific">Lactococcus fujiensis JCM 16395</name>
    <dbReference type="NCBI Taxonomy" id="1291764"/>
    <lineage>
        <taxon>Bacteria</taxon>
        <taxon>Bacillati</taxon>
        <taxon>Bacillota</taxon>
        <taxon>Bacilli</taxon>
        <taxon>Lactobacillales</taxon>
        <taxon>Streptococcaceae</taxon>
        <taxon>Lactococcus</taxon>
    </lineage>
</organism>
<dbReference type="OrthoDB" id="369191at2"/>
<dbReference type="PANTHER" id="PTHR43736">
    <property type="entry name" value="ADP-RIBOSE PYROPHOSPHATASE"/>
    <property type="match status" value="1"/>
</dbReference>
<evidence type="ECO:0000259" key="3">
    <source>
        <dbReference type="PROSITE" id="PS51462"/>
    </source>
</evidence>
<protein>
    <recommendedName>
        <fullName evidence="3">Nudix hydrolase domain-containing protein</fullName>
    </recommendedName>
</protein>
<feature type="domain" description="Nudix hydrolase" evidence="3">
    <location>
        <begin position="1"/>
        <end position="123"/>
    </location>
</feature>
<dbReference type="PANTHER" id="PTHR43736:SF1">
    <property type="entry name" value="DIHYDRONEOPTERIN TRIPHOSPHATE DIPHOSPHATASE"/>
    <property type="match status" value="1"/>
</dbReference>
<reference evidence="4 5" key="1">
    <citation type="submission" date="2014-12" db="EMBL/GenBank/DDBJ databases">
        <title>Draft genome sequences of 10 type strains of Lactococcus.</title>
        <authorList>
            <person name="Sun Z."/>
            <person name="Zhong Z."/>
            <person name="Liu W."/>
            <person name="Zhang W."/>
            <person name="Zhang H."/>
        </authorList>
    </citation>
    <scope>NUCLEOTIDE SEQUENCE [LARGE SCALE GENOMIC DNA]</scope>
    <source>
        <strain evidence="4 5">JCM 16395</strain>
    </source>
</reference>
<dbReference type="InterPro" id="IPR015797">
    <property type="entry name" value="NUDIX_hydrolase-like_dom_sf"/>
</dbReference>
<name>A0A2A5RMI7_9LACT</name>
<dbReference type="STRING" id="1291764.GCA_001311235_02112"/>
<accession>A0A2A5RMI7</accession>
<dbReference type="Gene3D" id="3.90.79.10">
    <property type="entry name" value="Nucleoside Triphosphate Pyrophosphohydrolase"/>
    <property type="match status" value="1"/>
</dbReference>
<evidence type="ECO:0000256" key="1">
    <source>
        <dbReference type="ARBA" id="ARBA00005582"/>
    </source>
</evidence>